<feature type="non-terminal residue" evidence="1">
    <location>
        <position position="1"/>
    </location>
</feature>
<dbReference type="EMBL" id="LXQA010790213">
    <property type="protein sequence ID" value="MCI71133.1"/>
    <property type="molecule type" value="Genomic_DNA"/>
</dbReference>
<reference evidence="1 2" key="1">
    <citation type="journal article" date="2018" name="Front. Plant Sci.">
        <title>Red Clover (Trifolium pratense) and Zigzag Clover (T. medium) - A Picture of Genomic Similarities and Differences.</title>
        <authorList>
            <person name="Dluhosova J."/>
            <person name="Istvanek J."/>
            <person name="Nedelnik J."/>
            <person name="Repkova J."/>
        </authorList>
    </citation>
    <scope>NUCLEOTIDE SEQUENCE [LARGE SCALE GENOMIC DNA]</scope>
    <source>
        <strain evidence="2">cv. 10/8</strain>
        <tissue evidence="1">Leaf</tissue>
    </source>
</reference>
<keyword evidence="2" id="KW-1185">Reference proteome</keyword>
<comment type="caution">
    <text evidence="1">The sequence shown here is derived from an EMBL/GenBank/DDBJ whole genome shotgun (WGS) entry which is preliminary data.</text>
</comment>
<feature type="non-terminal residue" evidence="1">
    <location>
        <position position="68"/>
    </location>
</feature>
<name>A0A392UC85_9FABA</name>
<proteinExistence type="predicted"/>
<sequence length="68" mass="7634">LGLFAPGIVEAQPAQPPENAKPLVYDIDTTSHFYTDEGYEDRDKLIKWARDIGERLKFAIVIGKSDRG</sequence>
<dbReference type="Proteomes" id="UP000265520">
    <property type="component" value="Unassembled WGS sequence"/>
</dbReference>
<organism evidence="1 2">
    <name type="scientific">Trifolium medium</name>
    <dbReference type="NCBI Taxonomy" id="97028"/>
    <lineage>
        <taxon>Eukaryota</taxon>
        <taxon>Viridiplantae</taxon>
        <taxon>Streptophyta</taxon>
        <taxon>Embryophyta</taxon>
        <taxon>Tracheophyta</taxon>
        <taxon>Spermatophyta</taxon>
        <taxon>Magnoliopsida</taxon>
        <taxon>eudicotyledons</taxon>
        <taxon>Gunneridae</taxon>
        <taxon>Pentapetalae</taxon>
        <taxon>rosids</taxon>
        <taxon>fabids</taxon>
        <taxon>Fabales</taxon>
        <taxon>Fabaceae</taxon>
        <taxon>Papilionoideae</taxon>
        <taxon>50 kb inversion clade</taxon>
        <taxon>NPAAA clade</taxon>
        <taxon>Hologalegina</taxon>
        <taxon>IRL clade</taxon>
        <taxon>Trifolieae</taxon>
        <taxon>Trifolium</taxon>
    </lineage>
</organism>
<dbReference type="AlphaFoldDB" id="A0A392UC85"/>
<protein>
    <submittedName>
        <fullName evidence="1">Uncharacterized protein</fullName>
    </submittedName>
</protein>
<accession>A0A392UC85</accession>
<evidence type="ECO:0000313" key="2">
    <source>
        <dbReference type="Proteomes" id="UP000265520"/>
    </source>
</evidence>
<evidence type="ECO:0000313" key="1">
    <source>
        <dbReference type="EMBL" id="MCI71133.1"/>
    </source>
</evidence>